<feature type="transmembrane region" description="Helical" evidence="1">
    <location>
        <begin position="12"/>
        <end position="38"/>
    </location>
</feature>
<keyword evidence="1" id="KW-1133">Transmembrane helix</keyword>
<dbReference type="SUPFAM" id="SSF103473">
    <property type="entry name" value="MFS general substrate transporter"/>
    <property type="match status" value="1"/>
</dbReference>
<evidence type="ECO:0000256" key="1">
    <source>
        <dbReference type="SAM" id="Phobius"/>
    </source>
</evidence>
<dbReference type="RefSeq" id="WP_264226451.1">
    <property type="nucleotide sequence ID" value="NZ_CP107716.1"/>
</dbReference>
<reference evidence="2" key="1">
    <citation type="submission" date="2022-10" db="EMBL/GenBank/DDBJ databases">
        <title>YIM 151497 complete genome.</title>
        <authorList>
            <person name="Chen X."/>
        </authorList>
    </citation>
    <scope>NUCLEOTIDE SEQUENCE</scope>
    <source>
        <strain evidence="2">YIM 151497</strain>
    </source>
</reference>
<gene>
    <name evidence="2" type="ORF">OF122_03465</name>
</gene>
<organism evidence="2 3">
    <name type="scientific">Pelagibacterium flavum</name>
    <dbReference type="NCBI Taxonomy" id="2984530"/>
    <lineage>
        <taxon>Bacteria</taxon>
        <taxon>Pseudomonadati</taxon>
        <taxon>Pseudomonadota</taxon>
        <taxon>Alphaproteobacteria</taxon>
        <taxon>Hyphomicrobiales</taxon>
        <taxon>Devosiaceae</taxon>
        <taxon>Pelagibacterium</taxon>
    </lineage>
</organism>
<dbReference type="InterPro" id="IPR036259">
    <property type="entry name" value="MFS_trans_sf"/>
</dbReference>
<protein>
    <recommendedName>
        <fullName evidence="4">MFS transporter</fullName>
    </recommendedName>
</protein>
<feature type="transmembrane region" description="Helical" evidence="1">
    <location>
        <begin position="50"/>
        <end position="68"/>
    </location>
</feature>
<evidence type="ECO:0000313" key="2">
    <source>
        <dbReference type="EMBL" id="UYQ72847.1"/>
    </source>
</evidence>
<name>A0ABY6IU65_9HYPH</name>
<keyword evidence="1" id="KW-0472">Membrane</keyword>
<keyword evidence="3" id="KW-1185">Reference proteome</keyword>
<sequence length="71" mass="8058">MLAAIRQFNLTIWLVILSTFAGRFALFMIWPFLAILLYRKFGLNEFEVGLFLALATAAGVIFGFYVGYLSE</sequence>
<proteinExistence type="predicted"/>
<dbReference type="Gene3D" id="1.20.1250.20">
    <property type="entry name" value="MFS general substrate transporter like domains"/>
    <property type="match status" value="1"/>
</dbReference>
<dbReference type="EMBL" id="CP107716">
    <property type="protein sequence ID" value="UYQ72847.1"/>
    <property type="molecule type" value="Genomic_DNA"/>
</dbReference>
<evidence type="ECO:0000313" key="3">
    <source>
        <dbReference type="Proteomes" id="UP001163882"/>
    </source>
</evidence>
<accession>A0ABY6IU65</accession>
<evidence type="ECO:0008006" key="4">
    <source>
        <dbReference type="Google" id="ProtNLM"/>
    </source>
</evidence>
<dbReference type="Proteomes" id="UP001163882">
    <property type="component" value="Chromosome"/>
</dbReference>
<keyword evidence="1" id="KW-0812">Transmembrane</keyword>